<keyword evidence="3" id="KW-0663">Pyridoxal phosphate</keyword>
<evidence type="ECO:0000313" key="5">
    <source>
        <dbReference type="EMBL" id="PJJ83301.1"/>
    </source>
</evidence>
<evidence type="ECO:0000259" key="4">
    <source>
        <dbReference type="Pfam" id="PF00291"/>
    </source>
</evidence>
<dbReference type="GO" id="GO:0006534">
    <property type="term" value="P:cysteine metabolic process"/>
    <property type="evidence" value="ECO:0007669"/>
    <property type="project" value="UniProtKB-ARBA"/>
</dbReference>
<dbReference type="PANTHER" id="PTHR10314">
    <property type="entry name" value="CYSTATHIONINE BETA-SYNTHASE"/>
    <property type="match status" value="1"/>
</dbReference>
<dbReference type="AlphaFoldDB" id="A0A2H9VR61"/>
<dbReference type="GO" id="GO:0009069">
    <property type="term" value="P:serine family amino acid metabolic process"/>
    <property type="evidence" value="ECO:0007669"/>
    <property type="project" value="UniProtKB-ARBA"/>
</dbReference>
<evidence type="ECO:0000256" key="2">
    <source>
        <dbReference type="ARBA" id="ARBA00007103"/>
    </source>
</evidence>
<protein>
    <submittedName>
        <fullName evidence="5">Cysteine synthase A</fullName>
    </submittedName>
</protein>
<dbReference type="CDD" id="cd01561">
    <property type="entry name" value="CBS_like"/>
    <property type="match status" value="1"/>
</dbReference>
<evidence type="ECO:0000313" key="6">
    <source>
        <dbReference type="Proteomes" id="UP000242687"/>
    </source>
</evidence>
<dbReference type="InterPro" id="IPR001926">
    <property type="entry name" value="TrpB-like_PALP"/>
</dbReference>
<comment type="similarity">
    <text evidence="2">Belongs to the cysteine synthase/cystathionine beta-synthase family.</text>
</comment>
<dbReference type="InterPro" id="IPR050214">
    <property type="entry name" value="Cys_Synth/Cystath_Beta-Synth"/>
</dbReference>
<evidence type="ECO:0000256" key="3">
    <source>
        <dbReference type="ARBA" id="ARBA00022898"/>
    </source>
</evidence>
<name>A0A2H9VR61_9SPHI</name>
<dbReference type="SUPFAM" id="SSF53686">
    <property type="entry name" value="Tryptophan synthase beta subunit-like PLP-dependent enzymes"/>
    <property type="match status" value="1"/>
</dbReference>
<dbReference type="Pfam" id="PF00291">
    <property type="entry name" value="PALP"/>
    <property type="match status" value="1"/>
</dbReference>
<keyword evidence="6" id="KW-1185">Reference proteome</keyword>
<dbReference type="Gene3D" id="3.40.50.1100">
    <property type="match status" value="2"/>
</dbReference>
<dbReference type="GO" id="GO:0044272">
    <property type="term" value="P:sulfur compound biosynthetic process"/>
    <property type="evidence" value="ECO:0007669"/>
    <property type="project" value="UniProtKB-ARBA"/>
</dbReference>
<evidence type="ECO:0000256" key="1">
    <source>
        <dbReference type="ARBA" id="ARBA00001933"/>
    </source>
</evidence>
<organism evidence="5 6">
    <name type="scientific">Mucilaginibacter auburnensis</name>
    <dbReference type="NCBI Taxonomy" id="1457233"/>
    <lineage>
        <taxon>Bacteria</taxon>
        <taxon>Pseudomonadati</taxon>
        <taxon>Bacteroidota</taxon>
        <taxon>Sphingobacteriia</taxon>
        <taxon>Sphingobacteriales</taxon>
        <taxon>Sphingobacteriaceae</taxon>
        <taxon>Mucilaginibacter</taxon>
    </lineage>
</organism>
<sequence length="347" mass="38118">MFTKLMYLLRDKGMTRTTAEHIWPFIGNSVMVRIFYRYPGERASSVLVKCEQFNLTGSIKDRMALYILQKAKESGQLKAGDTIVEATSGNSGIAFAAIGRALGHPVKILMPDWMSRERIDLIRSYGAEIELVSAQQGGFKGSIGMANRMGYDERVFLPRQFENQYNVEAHEKTTGREIGHQLLLAKLKPAAFVAGVGTGGTIMGVGKYLRTLFPEIALHPLEPAESPTLSTGHKVGSHRIQGVSDEFVPEIVDLQRLNDVVQVNDGDAILTAQLLGKIGLGVGISSGANLAGAIKLRQQLDRQGEVITVFPDSNKKYLSTALMAKEPEQPHYISSGLELLRYEQIKS</sequence>
<feature type="domain" description="Tryptophan synthase beta chain-like PALP" evidence="4">
    <location>
        <begin position="42"/>
        <end position="312"/>
    </location>
</feature>
<dbReference type="FunFam" id="3.40.50.1100:FF:000003">
    <property type="entry name" value="Cystathionine beta-synthase"/>
    <property type="match status" value="1"/>
</dbReference>
<dbReference type="Proteomes" id="UP000242687">
    <property type="component" value="Unassembled WGS sequence"/>
</dbReference>
<dbReference type="RefSeq" id="WP_245856806.1">
    <property type="nucleotide sequence ID" value="NZ_PGFJ01000001.1"/>
</dbReference>
<gene>
    <name evidence="5" type="ORF">CLV57_0281</name>
</gene>
<comment type="caution">
    <text evidence="5">The sequence shown here is derived from an EMBL/GenBank/DDBJ whole genome shotgun (WGS) entry which is preliminary data.</text>
</comment>
<accession>A0A2H9VR61</accession>
<dbReference type="InterPro" id="IPR036052">
    <property type="entry name" value="TrpB-like_PALP_sf"/>
</dbReference>
<reference evidence="5 6" key="1">
    <citation type="submission" date="2017-11" db="EMBL/GenBank/DDBJ databases">
        <title>Genomic Encyclopedia of Archaeal and Bacterial Type Strains, Phase II (KMG-II): From Individual Species to Whole Genera.</title>
        <authorList>
            <person name="Goeker M."/>
        </authorList>
    </citation>
    <scope>NUCLEOTIDE SEQUENCE [LARGE SCALE GENOMIC DNA]</scope>
    <source>
        <strain evidence="5 6">DSM 28175</strain>
    </source>
</reference>
<dbReference type="EMBL" id="PGFJ01000001">
    <property type="protein sequence ID" value="PJJ83301.1"/>
    <property type="molecule type" value="Genomic_DNA"/>
</dbReference>
<proteinExistence type="inferred from homology"/>
<comment type="cofactor">
    <cofactor evidence="1">
        <name>pyridoxal 5'-phosphate</name>
        <dbReference type="ChEBI" id="CHEBI:597326"/>
    </cofactor>
</comment>